<dbReference type="Proteomes" id="UP001054945">
    <property type="component" value="Unassembled WGS sequence"/>
</dbReference>
<keyword evidence="2" id="KW-0812">Transmembrane</keyword>
<evidence type="ECO:0000256" key="2">
    <source>
        <dbReference type="SAM" id="Phobius"/>
    </source>
</evidence>
<evidence type="ECO:0000313" key="4">
    <source>
        <dbReference type="Proteomes" id="UP001054945"/>
    </source>
</evidence>
<dbReference type="GO" id="GO:0016020">
    <property type="term" value="C:membrane"/>
    <property type="evidence" value="ECO:0007669"/>
    <property type="project" value="InterPro"/>
</dbReference>
<dbReference type="PANTHER" id="PTHR10153">
    <property type="entry name" value="SMALL CONDUCTANCE CALCIUM-ACTIVATED POTASSIUM CHANNEL"/>
    <property type="match status" value="1"/>
</dbReference>
<dbReference type="GO" id="GO:0016286">
    <property type="term" value="F:small conductance calcium-activated potassium channel activity"/>
    <property type="evidence" value="ECO:0007669"/>
    <property type="project" value="InterPro"/>
</dbReference>
<feature type="region of interest" description="Disordered" evidence="1">
    <location>
        <begin position="110"/>
        <end position="143"/>
    </location>
</feature>
<dbReference type="AlphaFoldDB" id="A0AAV4PAB4"/>
<dbReference type="EMBL" id="BPLR01004172">
    <property type="protein sequence ID" value="GIX92943.1"/>
    <property type="molecule type" value="Genomic_DNA"/>
</dbReference>
<comment type="caution">
    <text evidence="3">The sequence shown here is derived from an EMBL/GenBank/DDBJ whole genome shotgun (WGS) entry which is preliminary data.</text>
</comment>
<keyword evidence="4" id="KW-1185">Reference proteome</keyword>
<evidence type="ECO:0000313" key="3">
    <source>
        <dbReference type="EMBL" id="GIX92943.1"/>
    </source>
</evidence>
<dbReference type="InterPro" id="IPR015449">
    <property type="entry name" value="K_chnl_Ca-activ_SK"/>
</dbReference>
<proteinExistence type="predicted"/>
<organism evidence="3 4">
    <name type="scientific">Caerostris extrusa</name>
    <name type="common">Bark spider</name>
    <name type="synonym">Caerostris bankana</name>
    <dbReference type="NCBI Taxonomy" id="172846"/>
    <lineage>
        <taxon>Eukaryota</taxon>
        <taxon>Metazoa</taxon>
        <taxon>Ecdysozoa</taxon>
        <taxon>Arthropoda</taxon>
        <taxon>Chelicerata</taxon>
        <taxon>Arachnida</taxon>
        <taxon>Araneae</taxon>
        <taxon>Araneomorphae</taxon>
        <taxon>Entelegynae</taxon>
        <taxon>Araneoidea</taxon>
        <taxon>Araneidae</taxon>
        <taxon>Caerostris</taxon>
    </lineage>
</organism>
<protein>
    <submittedName>
        <fullName evidence="3">Uncharacterized protein</fullName>
    </submittedName>
</protein>
<accession>A0AAV4PAB4</accession>
<dbReference type="Pfam" id="PF03530">
    <property type="entry name" value="SK_channel"/>
    <property type="match status" value="1"/>
</dbReference>
<gene>
    <name evidence="3" type="ORF">CEXT_468861</name>
</gene>
<feature type="transmembrane region" description="Helical" evidence="2">
    <location>
        <begin position="170"/>
        <end position="194"/>
    </location>
</feature>
<feature type="compositionally biased region" description="Basic and acidic residues" evidence="1">
    <location>
        <begin position="110"/>
        <end position="119"/>
    </location>
</feature>
<name>A0AAV4PAB4_CAEEX</name>
<keyword evidence="2" id="KW-0472">Membrane</keyword>
<keyword evidence="2" id="KW-1133">Transmembrane helix</keyword>
<sequence length="219" mass="24529">TREETPEATADGGLCQRRPCLVGRQKSPVAASCEARPQLSSRALVPHQDCVAGERGRLPPAAVPRPAQRVRGDRRRFHAGQWGHSPVQAAPQARHFLLLQHVHRTCLLHEGPELHGQRDRGHRAGRRDSRAAPARGREKEAGLRLPQAQRRLPARPTEGLFEKRKRISDYALVMAMFGIVMMVVENELSAALVYNKVTLLKIFNDTFQLRISLTFPITI</sequence>
<feature type="non-terminal residue" evidence="3">
    <location>
        <position position="1"/>
    </location>
</feature>
<reference evidence="3 4" key="1">
    <citation type="submission" date="2021-06" db="EMBL/GenBank/DDBJ databases">
        <title>Caerostris extrusa draft genome.</title>
        <authorList>
            <person name="Kono N."/>
            <person name="Arakawa K."/>
        </authorList>
    </citation>
    <scope>NUCLEOTIDE SEQUENCE [LARGE SCALE GENOMIC DNA]</scope>
</reference>
<feature type="compositionally biased region" description="Basic and acidic residues" evidence="1">
    <location>
        <begin position="126"/>
        <end position="142"/>
    </location>
</feature>
<evidence type="ECO:0000256" key="1">
    <source>
        <dbReference type="SAM" id="MobiDB-lite"/>
    </source>
</evidence>